<evidence type="ECO:0000256" key="4">
    <source>
        <dbReference type="ARBA" id="ARBA00023136"/>
    </source>
</evidence>
<name>A0A5K7SDQ1_9BACT</name>
<gene>
    <name evidence="7" type="ORF">AQPE_3782</name>
</gene>
<evidence type="ECO:0000256" key="2">
    <source>
        <dbReference type="ARBA" id="ARBA00022692"/>
    </source>
</evidence>
<dbReference type="GO" id="GO:0005886">
    <property type="term" value="C:plasma membrane"/>
    <property type="evidence" value="ECO:0007669"/>
    <property type="project" value="InterPro"/>
</dbReference>
<dbReference type="AlphaFoldDB" id="A0A5K7SDQ1"/>
<evidence type="ECO:0000256" key="1">
    <source>
        <dbReference type="ARBA" id="ARBA00022475"/>
    </source>
</evidence>
<evidence type="ECO:0000313" key="7">
    <source>
        <dbReference type="EMBL" id="BBE19596.1"/>
    </source>
</evidence>
<proteinExistence type="predicted"/>
<evidence type="ECO:0000256" key="5">
    <source>
        <dbReference type="SAM" id="Phobius"/>
    </source>
</evidence>
<feature type="domain" description="Lipopolysaccharide assembly protein A" evidence="6">
    <location>
        <begin position="9"/>
        <end position="70"/>
    </location>
</feature>
<dbReference type="EMBL" id="AP018694">
    <property type="protein sequence ID" value="BBE19596.1"/>
    <property type="molecule type" value="Genomic_DNA"/>
</dbReference>
<evidence type="ECO:0000313" key="8">
    <source>
        <dbReference type="Proteomes" id="UP001193389"/>
    </source>
</evidence>
<dbReference type="InterPro" id="IPR010445">
    <property type="entry name" value="LapA_dom"/>
</dbReference>
<keyword evidence="2 5" id="KW-0812">Transmembrane</keyword>
<reference evidence="7" key="1">
    <citation type="journal article" date="2020" name="Int. J. Syst. Evol. Microbiol.">
        <title>Aquipluma nitroreducens gen. nov. sp. nov., a novel facultatively anaerobic bacterium isolated from a freshwater lake.</title>
        <authorList>
            <person name="Watanabe M."/>
            <person name="Kojima H."/>
            <person name="Fukui M."/>
        </authorList>
    </citation>
    <scope>NUCLEOTIDE SEQUENCE</scope>
    <source>
        <strain evidence="7">MeG22</strain>
    </source>
</reference>
<dbReference type="KEGG" id="anf:AQPE_3782"/>
<keyword evidence="8" id="KW-1185">Reference proteome</keyword>
<evidence type="ECO:0000256" key="3">
    <source>
        <dbReference type="ARBA" id="ARBA00022989"/>
    </source>
</evidence>
<dbReference type="Proteomes" id="UP001193389">
    <property type="component" value="Chromosome"/>
</dbReference>
<keyword evidence="1" id="KW-1003">Cell membrane</keyword>
<accession>A0A5K7SDQ1</accession>
<sequence>MLLVIFTVQNQLLLNIKFIHWEMKDVPVVYVLLFGLIFGFLLSMMIQLPTIIKLRRDLKKVVRELEKSEEIVADKDEVVDSEGVSMGSDYKGGFFNE</sequence>
<feature type="transmembrane region" description="Helical" evidence="5">
    <location>
        <begin position="28"/>
        <end position="52"/>
    </location>
</feature>
<protein>
    <recommendedName>
        <fullName evidence="6">Lipopolysaccharide assembly protein A domain-containing protein</fullName>
    </recommendedName>
</protein>
<evidence type="ECO:0000259" key="6">
    <source>
        <dbReference type="Pfam" id="PF06305"/>
    </source>
</evidence>
<dbReference type="Pfam" id="PF06305">
    <property type="entry name" value="LapA_dom"/>
    <property type="match status" value="1"/>
</dbReference>
<keyword evidence="4 5" id="KW-0472">Membrane</keyword>
<organism evidence="7 8">
    <name type="scientific">Aquipluma nitroreducens</name>
    <dbReference type="NCBI Taxonomy" id="2010828"/>
    <lineage>
        <taxon>Bacteria</taxon>
        <taxon>Pseudomonadati</taxon>
        <taxon>Bacteroidota</taxon>
        <taxon>Bacteroidia</taxon>
        <taxon>Marinilabiliales</taxon>
        <taxon>Prolixibacteraceae</taxon>
        <taxon>Aquipluma</taxon>
    </lineage>
</organism>
<keyword evidence="3 5" id="KW-1133">Transmembrane helix</keyword>